<sequence>MTRTPVSAERGHRFFAWYYARASSAAENGALGEHRRELLRHASGVTVDIGTGVGHNLPHLPRAVTEVHLVEPDPYMRARLEPLMTDAIHLHPVGAESLPLDDGSVDTVITTLTMCSVDDAEAVARELRRVLRPGGRLLVMEHVRSVRDRVARRQKRLDRLWPFFSGGCHISRDTGAALRAAGFDTDALTRVELPATPSVTRELIVGPLELSQGAPFGDHACGG</sequence>
<dbReference type="InterPro" id="IPR013216">
    <property type="entry name" value="Methyltransf_11"/>
</dbReference>
<evidence type="ECO:0000259" key="1">
    <source>
        <dbReference type="Pfam" id="PF08241"/>
    </source>
</evidence>
<feature type="domain" description="Methyltransferase type 11" evidence="1">
    <location>
        <begin position="47"/>
        <end position="139"/>
    </location>
</feature>
<accession>A0A552WS25</accession>
<evidence type="ECO:0000313" key="2">
    <source>
        <dbReference type="EMBL" id="TRW45631.1"/>
    </source>
</evidence>
<dbReference type="CDD" id="cd02440">
    <property type="entry name" value="AdoMet_MTases"/>
    <property type="match status" value="1"/>
</dbReference>
<dbReference type="PANTHER" id="PTHR45036:SF1">
    <property type="entry name" value="METHYLTRANSFERASE LIKE 7A"/>
    <property type="match status" value="1"/>
</dbReference>
<keyword evidence="2" id="KW-0489">Methyltransferase</keyword>
<reference evidence="2 3" key="1">
    <citation type="submission" date="2019-07" db="EMBL/GenBank/DDBJ databases">
        <title>Georgenia wutianyii sp. nov. and Georgenia *** sp. nov. isolated from plateau pika (Ochotona curzoniae) in the Qinghai-Tibet plateau of China.</title>
        <authorList>
            <person name="Tian Z."/>
        </authorList>
    </citation>
    <scope>NUCLEOTIDE SEQUENCE [LARGE SCALE GENOMIC DNA]</scope>
    <source>
        <strain evidence="2 3">Z446</strain>
    </source>
</reference>
<protein>
    <submittedName>
        <fullName evidence="2">Class I SAM-dependent methyltransferase</fullName>
    </submittedName>
</protein>
<comment type="caution">
    <text evidence="2">The sequence shown here is derived from an EMBL/GenBank/DDBJ whole genome shotgun (WGS) entry which is preliminary data.</text>
</comment>
<name>A0A552WS25_9MICO</name>
<dbReference type="Gene3D" id="3.40.50.150">
    <property type="entry name" value="Vaccinia Virus protein VP39"/>
    <property type="match status" value="1"/>
</dbReference>
<dbReference type="RefSeq" id="WP_143418181.1">
    <property type="nucleotide sequence ID" value="NZ_VJXR01000020.1"/>
</dbReference>
<organism evidence="2 3">
    <name type="scientific">Georgenia yuyongxinii</name>
    <dbReference type="NCBI Taxonomy" id="2589797"/>
    <lineage>
        <taxon>Bacteria</taxon>
        <taxon>Bacillati</taxon>
        <taxon>Actinomycetota</taxon>
        <taxon>Actinomycetes</taxon>
        <taxon>Micrococcales</taxon>
        <taxon>Bogoriellaceae</taxon>
        <taxon>Georgenia</taxon>
    </lineage>
</organism>
<dbReference type="InterPro" id="IPR029063">
    <property type="entry name" value="SAM-dependent_MTases_sf"/>
</dbReference>
<dbReference type="EMBL" id="VJXR01000020">
    <property type="protein sequence ID" value="TRW45631.1"/>
    <property type="molecule type" value="Genomic_DNA"/>
</dbReference>
<keyword evidence="2" id="KW-0808">Transferase</keyword>
<dbReference type="Proteomes" id="UP000318693">
    <property type="component" value="Unassembled WGS sequence"/>
</dbReference>
<gene>
    <name evidence="2" type="ORF">FJ693_08865</name>
</gene>
<dbReference type="GO" id="GO:0008757">
    <property type="term" value="F:S-adenosylmethionine-dependent methyltransferase activity"/>
    <property type="evidence" value="ECO:0007669"/>
    <property type="project" value="InterPro"/>
</dbReference>
<dbReference type="SUPFAM" id="SSF53335">
    <property type="entry name" value="S-adenosyl-L-methionine-dependent methyltransferases"/>
    <property type="match status" value="1"/>
</dbReference>
<evidence type="ECO:0000313" key="3">
    <source>
        <dbReference type="Proteomes" id="UP000318693"/>
    </source>
</evidence>
<dbReference type="PANTHER" id="PTHR45036">
    <property type="entry name" value="METHYLTRANSFERASE LIKE 7B"/>
    <property type="match status" value="1"/>
</dbReference>
<dbReference type="AlphaFoldDB" id="A0A552WS25"/>
<keyword evidence="3" id="KW-1185">Reference proteome</keyword>
<dbReference type="GO" id="GO:0032259">
    <property type="term" value="P:methylation"/>
    <property type="evidence" value="ECO:0007669"/>
    <property type="project" value="UniProtKB-KW"/>
</dbReference>
<proteinExistence type="predicted"/>
<dbReference type="Pfam" id="PF08241">
    <property type="entry name" value="Methyltransf_11"/>
    <property type="match status" value="1"/>
</dbReference>
<dbReference type="InterPro" id="IPR052356">
    <property type="entry name" value="Thiol_S-MT"/>
</dbReference>